<dbReference type="Gene3D" id="1.20.910.10">
    <property type="entry name" value="Heme oxygenase-like"/>
    <property type="match status" value="1"/>
</dbReference>
<dbReference type="InterPro" id="IPR016084">
    <property type="entry name" value="Haem_Oase-like_multi-hlx"/>
</dbReference>
<dbReference type="SUPFAM" id="SSF48613">
    <property type="entry name" value="Heme oxygenase-like"/>
    <property type="match status" value="1"/>
</dbReference>
<name>A0ABT1W573_9PROT</name>
<feature type="domain" description="Thiaminase-2/PQQC" evidence="1">
    <location>
        <begin position="31"/>
        <end position="235"/>
    </location>
</feature>
<gene>
    <name evidence="2" type="ORF">NFI95_06035</name>
</gene>
<dbReference type="InterPro" id="IPR050967">
    <property type="entry name" value="Thiamine_Salvage_TenA"/>
</dbReference>
<dbReference type="RefSeq" id="WP_422863469.1">
    <property type="nucleotide sequence ID" value="NZ_JAMSKV010000004.1"/>
</dbReference>
<dbReference type="InterPro" id="IPR004305">
    <property type="entry name" value="Thiaminase-2/PQQC"/>
</dbReference>
<evidence type="ECO:0000313" key="2">
    <source>
        <dbReference type="EMBL" id="MCQ8278004.1"/>
    </source>
</evidence>
<dbReference type="EMBL" id="JAMSKV010000004">
    <property type="protein sequence ID" value="MCQ8278004.1"/>
    <property type="molecule type" value="Genomic_DNA"/>
</dbReference>
<accession>A0ABT1W573</accession>
<proteinExistence type="predicted"/>
<dbReference type="PANTHER" id="PTHR43198:SF2">
    <property type="entry name" value="SI:CH1073-67J19.1-RELATED"/>
    <property type="match status" value="1"/>
</dbReference>
<dbReference type="CDD" id="cd19367">
    <property type="entry name" value="TenA_C_ScTHI20-like"/>
    <property type="match status" value="1"/>
</dbReference>
<reference evidence="2 3" key="1">
    <citation type="submission" date="2022-06" db="EMBL/GenBank/DDBJ databases">
        <title>Endosaccharibacter gen. nov., sp. nov., endophytic bacteria isolated from sugarcane.</title>
        <authorList>
            <person name="Pitiwittayakul N."/>
            <person name="Yukphan P."/>
            <person name="Charoenyingcharoen P."/>
            <person name="Tanasupawat S."/>
        </authorList>
    </citation>
    <scope>NUCLEOTIDE SEQUENCE [LARGE SCALE GENOMIC DNA]</scope>
    <source>
        <strain evidence="2 3">KSS8</strain>
    </source>
</reference>
<dbReference type="Proteomes" id="UP001524587">
    <property type="component" value="Unassembled WGS sequence"/>
</dbReference>
<protein>
    <submittedName>
        <fullName evidence="2">TenA family protein</fullName>
    </submittedName>
</protein>
<keyword evidence="3" id="KW-1185">Reference proteome</keyword>
<dbReference type="PANTHER" id="PTHR43198">
    <property type="entry name" value="BIFUNCTIONAL TH2 PROTEIN"/>
    <property type="match status" value="1"/>
</dbReference>
<dbReference type="Pfam" id="PF03070">
    <property type="entry name" value="TENA_THI-4"/>
    <property type="match status" value="1"/>
</dbReference>
<evidence type="ECO:0000313" key="3">
    <source>
        <dbReference type="Proteomes" id="UP001524587"/>
    </source>
</evidence>
<sequence length="237" mass="26244">MSETLPAFLRDTLPSLDQGLFGRLRRDSGPEWTAYVRHPFVRRLGAGILDLADFKRFLVQDYLYLLQYARASAMAIVKADALEDMRSAASTVSGLVLTELGLHLGYCREWGLDEAELEATPATLETLAYGGFIMDRAHAGDLLDLTVALAACLAGYAEVGLTLRHDPATVRDGNPYWSWIETYSGEVYTGLAEAGIKRLNALSERRGGEARYPMLLRDFRTTVRLEAGFWSGAMREG</sequence>
<evidence type="ECO:0000259" key="1">
    <source>
        <dbReference type="Pfam" id="PF03070"/>
    </source>
</evidence>
<comment type="caution">
    <text evidence="2">The sequence shown here is derived from an EMBL/GenBank/DDBJ whole genome shotgun (WGS) entry which is preliminary data.</text>
</comment>
<organism evidence="2 3">
    <name type="scientific">Endosaccharibacter trunci</name>
    <dbReference type="NCBI Taxonomy" id="2812733"/>
    <lineage>
        <taxon>Bacteria</taxon>
        <taxon>Pseudomonadati</taxon>
        <taxon>Pseudomonadota</taxon>
        <taxon>Alphaproteobacteria</taxon>
        <taxon>Acetobacterales</taxon>
        <taxon>Acetobacteraceae</taxon>
        <taxon>Endosaccharibacter</taxon>
    </lineage>
</organism>